<evidence type="ECO:0000313" key="1">
    <source>
        <dbReference type="EMBL" id="RAU18500.1"/>
    </source>
</evidence>
<dbReference type="AlphaFoldDB" id="A0A364NNB0"/>
<organism evidence="1 2">
    <name type="scientific">Nitrincola tibetensis</name>
    <dbReference type="NCBI Taxonomy" id="2219697"/>
    <lineage>
        <taxon>Bacteria</taxon>
        <taxon>Pseudomonadati</taxon>
        <taxon>Pseudomonadota</taxon>
        <taxon>Gammaproteobacteria</taxon>
        <taxon>Oceanospirillales</taxon>
        <taxon>Oceanospirillaceae</taxon>
        <taxon>Nitrincola</taxon>
    </lineage>
</organism>
<proteinExistence type="predicted"/>
<dbReference type="EMBL" id="QKRX01000004">
    <property type="protein sequence ID" value="RAU18500.1"/>
    <property type="molecule type" value="Genomic_DNA"/>
</dbReference>
<sequence length="75" mass="8476">MMLADLFDEDDFRDSLIKMGVGVSSNMSVLECVAFINENSDAKVRLTLKVWAQERLMEPGLLQPEVKEALEILCE</sequence>
<dbReference type="OrthoDB" id="6169664at2"/>
<name>A0A364NNB0_9GAMM</name>
<keyword evidence="2" id="KW-1185">Reference proteome</keyword>
<gene>
    <name evidence="1" type="ORF">DN062_06915</name>
</gene>
<comment type="caution">
    <text evidence="1">The sequence shown here is derived from an EMBL/GenBank/DDBJ whole genome shotgun (WGS) entry which is preliminary data.</text>
</comment>
<protein>
    <submittedName>
        <fullName evidence="1">Uncharacterized protein</fullName>
    </submittedName>
</protein>
<dbReference type="RefSeq" id="WP_112158605.1">
    <property type="nucleotide sequence ID" value="NZ_QKRX01000004.1"/>
</dbReference>
<evidence type="ECO:0000313" key="2">
    <source>
        <dbReference type="Proteomes" id="UP000250744"/>
    </source>
</evidence>
<dbReference type="Proteomes" id="UP000250744">
    <property type="component" value="Unassembled WGS sequence"/>
</dbReference>
<accession>A0A364NNB0</accession>
<reference evidence="1 2" key="1">
    <citation type="submission" date="2018-06" db="EMBL/GenBank/DDBJ databases">
        <title>Nitrincola tibetense sp. nov., isolated from Lake XuguoCo on Tibetan Plateau.</title>
        <authorList>
            <person name="Xing P."/>
        </authorList>
    </citation>
    <scope>NUCLEOTIDE SEQUENCE [LARGE SCALE GENOMIC DNA]</scope>
    <source>
        <strain evidence="2">xg18</strain>
    </source>
</reference>